<name>A0AAD5MMX2_PARTN</name>
<comment type="caution">
    <text evidence="1">The sequence shown here is derived from an EMBL/GenBank/DDBJ whole genome shotgun (WGS) entry which is preliminary data.</text>
</comment>
<protein>
    <submittedName>
        <fullName evidence="1">Uncharacterized protein</fullName>
    </submittedName>
</protein>
<reference evidence="1" key="1">
    <citation type="submission" date="2021-06" db="EMBL/GenBank/DDBJ databases">
        <title>Parelaphostrongylus tenuis whole genome reference sequence.</title>
        <authorList>
            <person name="Garwood T.J."/>
            <person name="Larsen P.A."/>
            <person name="Fountain-Jones N.M."/>
            <person name="Garbe J.R."/>
            <person name="Macchietto M.G."/>
            <person name="Kania S.A."/>
            <person name="Gerhold R.W."/>
            <person name="Richards J.E."/>
            <person name="Wolf T.M."/>
        </authorList>
    </citation>
    <scope>NUCLEOTIDE SEQUENCE</scope>
    <source>
        <strain evidence="1">MNPRO001-30</strain>
        <tissue evidence="1">Meninges</tissue>
    </source>
</reference>
<accession>A0AAD5MMX2</accession>
<organism evidence="1 2">
    <name type="scientific">Parelaphostrongylus tenuis</name>
    <name type="common">Meningeal worm</name>
    <dbReference type="NCBI Taxonomy" id="148309"/>
    <lineage>
        <taxon>Eukaryota</taxon>
        <taxon>Metazoa</taxon>
        <taxon>Ecdysozoa</taxon>
        <taxon>Nematoda</taxon>
        <taxon>Chromadorea</taxon>
        <taxon>Rhabditida</taxon>
        <taxon>Rhabditina</taxon>
        <taxon>Rhabditomorpha</taxon>
        <taxon>Strongyloidea</taxon>
        <taxon>Metastrongylidae</taxon>
        <taxon>Parelaphostrongylus</taxon>
    </lineage>
</organism>
<evidence type="ECO:0000313" key="1">
    <source>
        <dbReference type="EMBL" id="KAJ1361475.1"/>
    </source>
</evidence>
<dbReference type="AlphaFoldDB" id="A0AAD5MMX2"/>
<evidence type="ECO:0000313" key="2">
    <source>
        <dbReference type="Proteomes" id="UP001196413"/>
    </source>
</evidence>
<sequence length="103" mass="11448">MRAMKMKVLARQQNRLSLDGLERFKEGNFDFDDMTRLGGPSILHESDLQAAWYAEPSSSTRGWLNSFMSRRGPLSRICAKSTPCCQQVAPILLCPQEASPGSA</sequence>
<dbReference type="Proteomes" id="UP001196413">
    <property type="component" value="Unassembled WGS sequence"/>
</dbReference>
<keyword evidence="2" id="KW-1185">Reference proteome</keyword>
<dbReference type="EMBL" id="JAHQIW010004208">
    <property type="protein sequence ID" value="KAJ1361475.1"/>
    <property type="molecule type" value="Genomic_DNA"/>
</dbReference>
<gene>
    <name evidence="1" type="ORF">KIN20_020733</name>
</gene>
<proteinExistence type="predicted"/>